<organism evidence="1 2">
    <name type="scientific">Micromonospora azadirachtae</name>
    <dbReference type="NCBI Taxonomy" id="1970735"/>
    <lineage>
        <taxon>Bacteria</taxon>
        <taxon>Bacillati</taxon>
        <taxon>Actinomycetota</taxon>
        <taxon>Actinomycetes</taxon>
        <taxon>Micromonosporales</taxon>
        <taxon>Micromonosporaceae</taxon>
        <taxon>Micromonospora</taxon>
    </lineage>
</organism>
<dbReference type="Proteomes" id="UP001597053">
    <property type="component" value="Unassembled WGS sequence"/>
</dbReference>
<accession>A0ABW2ZVP7</accession>
<dbReference type="Gene3D" id="3.30.460.40">
    <property type="match status" value="1"/>
</dbReference>
<evidence type="ECO:0000313" key="2">
    <source>
        <dbReference type="Proteomes" id="UP001597053"/>
    </source>
</evidence>
<gene>
    <name evidence="1" type="ORF">ACFQZ8_00295</name>
</gene>
<keyword evidence="2" id="KW-1185">Reference proteome</keyword>
<dbReference type="InterPro" id="IPR019646">
    <property type="entry name" value="Aminoglyc_AdlTrfase"/>
</dbReference>
<dbReference type="Pfam" id="PF10706">
    <property type="entry name" value="Aminoglyc_resit"/>
    <property type="match status" value="1"/>
</dbReference>
<protein>
    <submittedName>
        <fullName evidence="1">Nucleotidyltransferase domain-containing protein</fullName>
    </submittedName>
</protein>
<dbReference type="EMBL" id="JBHTHM010000002">
    <property type="protein sequence ID" value="MFD0782371.1"/>
    <property type="molecule type" value="Genomic_DNA"/>
</dbReference>
<sequence>MLCVLRLAERAGARLWIDGGWGVDALLGGQTREHGDLDVAVEARHLGAFVEALSGHGFVAVGEGGATAWNFLMRHRAAVVDLHVIVFDADGNGVLGPPEAGHAYPAGSLIGRGTIAGRVVDCVAAAWAVKFRDAYPGDADDRADVLALCRRFELPVPDQYRD</sequence>
<proteinExistence type="predicted"/>
<name>A0ABW2ZVP7_9ACTN</name>
<evidence type="ECO:0000313" key="1">
    <source>
        <dbReference type="EMBL" id="MFD0782371.1"/>
    </source>
</evidence>
<comment type="caution">
    <text evidence="1">The sequence shown here is derived from an EMBL/GenBank/DDBJ whole genome shotgun (WGS) entry which is preliminary data.</text>
</comment>
<reference evidence="2" key="1">
    <citation type="journal article" date="2019" name="Int. J. Syst. Evol. Microbiol.">
        <title>The Global Catalogue of Microorganisms (GCM) 10K type strain sequencing project: providing services to taxonomists for standard genome sequencing and annotation.</title>
        <authorList>
            <consortium name="The Broad Institute Genomics Platform"/>
            <consortium name="The Broad Institute Genome Sequencing Center for Infectious Disease"/>
            <person name="Wu L."/>
            <person name="Ma J."/>
        </authorList>
    </citation>
    <scope>NUCLEOTIDE SEQUENCE [LARGE SCALE GENOMIC DNA]</scope>
    <source>
        <strain evidence="2">JCM 32148</strain>
    </source>
</reference>